<accession>A0A059VYX6</accession>
<dbReference type="STRING" id="68570.DC74_274"/>
<dbReference type="RefSeq" id="WP_037635365.1">
    <property type="nucleotide sequence ID" value="NZ_BHXC01000006.1"/>
</dbReference>
<proteinExistence type="inferred from homology"/>
<keyword evidence="1" id="KW-0304">Gas vesicle</keyword>
<dbReference type="eggNOG" id="COG0154">
    <property type="taxonomic scope" value="Bacteria"/>
</dbReference>
<protein>
    <submittedName>
        <fullName evidence="4">Gas vesicle protein</fullName>
    </submittedName>
</protein>
<dbReference type="PANTHER" id="PTHR36852">
    <property type="entry name" value="PROTEIN GVPL 2"/>
    <property type="match status" value="1"/>
</dbReference>
<sequence length="237" mass="25996">MTVYVYSVVSTDHPQRVDELDGVGDPPAKLRTVQHGSLSAVVSDAPEDLRPKRRDLNAHHTVQEHLMADGAVLPLQFGFTAADEDAVRAVLEERVDVLTAQLAALDNCVEYNLKVGQDEEALLRRVLSESDQARALNDEIRSGSNNPELPLALGELVVQEVQARQGQLAADIVAALRADVRQDHLSEPAANDFLNVSFLVHRDDEEDFLASEKQLADELGADFTVRLRGPLPAYSFV</sequence>
<evidence type="ECO:0000313" key="5">
    <source>
        <dbReference type="Proteomes" id="UP000288351"/>
    </source>
</evidence>
<dbReference type="InterPro" id="IPR009430">
    <property type="entry name" value="GvpL/GvpF"/>
</dbReference>
<dbReference type="PANTHER" id="PTHR36852:SF1">
    <property type="entry name" value="PROTEIN GVPL 2"/>
    <property type="match status" value="1"/>
</dbReference>
<dbReference type="AlphaFoldDB" id="A0A059VYX6"/>
<organism evidence="4 5">
    <name type="scientific">Streptomyces noursei</name>
    <name type="common">Streptomyces albulus</name>
    <dbReference type="NCBI Taxonomy" id="1971"/>
    <lineage>
        <taxon>Bacteria</taxon>
        <taxon>Bacillati</taxon>
        <taxon>Actinomycetota</taxon>
        <taxon>Actinomycetes</taxon>
        <taxon>Kitasatosporales</taxon>
        <taxon>Streptomycetaceae</taxon>
        <taxon>Streptomyces</taxon>
    </lineage>
</organism>
<dbReference type="GO" id="GO:0031411">
    <property type="term" value="C:gas vesicle"/>
    <property type="evidence" value="ECO:0007669"/>
    <property type="project" value="UniProtKB-SubCell"/>
</dbReference>
<evidence type="ECO:0000256" key="1">
    <source>
        <dbReference type="ARBA" id="ARBA00022987"/>
    </source>
</evidence>
<gene>
    <name evidence="4" type="ORF">SALB_01078</name>
</gene>
<comment type="subcellular location">
    <subcellularLocation>
        <location evidence="2">Gas vesicle</location>
    </subcellularLocation>
</comment>
<evidence type="ECO:0000256" key="2">
    <source>
        <dbReference type="ARBA" id="ARBA00035108"/>
    </source>
</evidence>
<reference evidence="4 5" key="1">
    <citation type="journal article" date="2019" name="Microbiol. Resour. Announc.">
        <title>Draft Genome Sequence of the Most Traditional epsilon-Poly-l-Lysine Producer, Streptomyces albulus NBRC14147.</title>
        <authorList>
            <person name="Yamanaka K."/>
            <person name="Hamano Y."/>
        </authorList>
    </citation>
    <scope>NUCLEOTIDE SEQUENCE [LARGE SCALE GENOMIC DNA]</scope>
    <source>
        <strain evidence="4 5">NBRC 14147</strain>
    </source>
</reference>
<dbReference type="GO" id="GO:0031412">
    <property type="term" value="P:gas vesicle organization"/>
    <property type="evidence" value="ECO:0007669"/>
    <property type="project" value="InterPro"/>
</dbReference>
<comment type="caution">
    <text evidence="4">The sequence shown here is derived from an EMBL/GenBank/DDBJ whole genome shotgun (WGS) entry which is preliminary data.</text>
</comment>
<evidence type="ECO:0000256" key="3">
    <source>
        <dbReference type="ARBA" id="ARBA00035643"/>
    </source>
</evidence>
<dbReference type="EMBL" id="BHXC01000006">
    <property type="protein sequence ID" value="GCB88408.1"/>
    <property type="molecule type" value="Genomic_DNA"/>
</dbReference>
<name>A0A059VYX6_STRNR</name>
<dbReference type="Proteomes" id="UP000288351">
    <property type="component" value="Unassembled WGS sequence"/>
</dbReference>
<comment type="similarity">
    <text evidence="3">Belongs to the gas vesicle GvpF/GvpL family.</text>
</comment>
<dbReference type="Pfam" id="PF06386">
    <property type="entry name" value="GvpL_GvpF"/>
    <property type="match status" value="1"/>
</dbReference>
<evidence type="ECO:0000313" key="4">
    <source>
        <dbReference type="EMBL" id="GCB88408.1"/>
    </source>
</evidence>